<organism evidence="7 8">
    <name type="scientific">Trema orientale</name>
    <name type="common">Charcoal tree</name>
    <name type="synonym">Celtis orientalis</name>
    <dbReference type="NCBI Taxonomy" id="63057"/>
    <lineage>
        <taxon>Eukaryota</taxon>
        <taxon>Viridiplantae</taxon>
        <taxon>Streptophyta</taxon>
        <taxon>Embryophyta</taxon>
        <taxon>Tracheophyta</taxon>
        <taxon>Spermatophyta</taxon>
        <taxon>Magnoliopsida</taxon>
        <taxon>eudicotyledons</taxon>
        <taxon>Gunneridae</taxon>
        <taxon>Pentapetalae</taxon>
        <taxon>rosids</taxon>
        <taxon>fabids</taxon>
        <taxon>Rosales</taxon>
        <taxon>Cannabaceae</taxon>
        <taxon>Trema</taxon>
    </lineage>
</organism>
<feature type="transmembrane region" description="Helical" evidence="6">
    <location>
        <begin position="79"/>
        <end position="98"/>
    </location>
</feature>
<proteinExistence type="inferred from homology"/>
<keyword evidence="8" id="KW-1185">Reference proteome</keyword>
<reference evidence="8" key="1">
    <citation type="submission" date="2016-06" db="EMBL/GenBank/DDBJ databases">
        <title>Parallel loss of symbiosis genes in relatives of nitrogen-fixing non-legume Parasponia.</title>
        <authorList>
            <person name="Van Velzen R."/>
            <person name="Holmer R."/>
            <person name="Bu F."/>
            <person name="Rutten L."/>
            <person name="Van Zeijl A."/>
            <person name="Liu W."/>
            <person name="Santuari L."/>
            <person name="Cao Q."/>
            <person name="Sharma T."/>
            <person name="Shen D."/>
            <person name="Roswanjaya Y."/>
            <person name="Wardhani T."/>
            <person name="Kalhor M.S."/>
            <person name="Jansen J."/>
            <person name="Van den Hoogen J."/>
            <person name="Gungor B."/>
            <person name="Hartog M."/>
            <person name="Hontelez J."/>
            <person name="Verver J."/>
            <person name="Yang W.-C."/>
            <person name="Schijlen E."/>
            <person name="Repin R."/>
            <person name="Schilthuizen M."/>
            <person name="Schranz E."/>
            <person name="Heidstra R."/>
            <person name="Miyata K."/>
            <person name="Fedorova E."/>
            <person name="Kohlen W."/>
            <person name="Bisseling T."/>
            <person name="Smit S."/>
            <person name="Geurts R."/>
        </authorList>
    </citation>
    <scope>NUCLEOTIDE SEQUENCE [LARGE SCALE GENOMIC DNA]</scope>
    <source>
        <strain evidence="8">cv. RG33-2</strain>
    </source>
</reference>
<comment type="caution">
    <text evidence="7">The sequence shown here is derived from an EMBL/GenBank/DDBJ whole genome shotgun (WGS) entry which is preliminary data.</text>
</comment>
<dbReference type="GO" id="GO:0005886">
    <property type="term" value="C:plasma membrane"/>
    <property type="evidence" value="ECO:0007669"/>
    <property type="project" value="TreeGrafter"/>
</dbReference>
<evidence type="ECO:0000313" key="8">
    <source>
        <dbReference type="Proteomes" id="UP000237000"/>
    </source>
</evidence>
<name>A0A2P5E5X0_TREOI</name>
<comment type="subcellular location">
    <subcellularLocation>
        <location evidence="6">Membrane</location>
        <topology evidence="6">Multi-pass membrane protein</topology>
    </subcellularLocation>
</comment>
<dbReference type="STRING" id="63057.A0A2P5E5X0"/>
<dbReference type="GO" id="GO:0005375">
    <property type="term" value="F:copper ion transmembrane transporter activity"/>
    <property type="evidence" value="ECO:0007669"/>
    <property type="project" value="UniProtKB-UniRule"/>
</dbReference>
<evidence type="ECO:0000313" key="7">
    <source>
        <dbReference type="EMBL" id="PON80946.1"/>
    </source>
</evidence>
<keyword evidence="3 6" id="KW-0187">Copper transport</keyword>
<feature type="transmembrane region" description="Helical" evidence="6">
    <location>
        <begin position="20"/>
        <end position="39"/>
    </location>
</feature>
<evidence type="ECO:0000256" key="4">
    <source>
        <dbReference type="ARBA" id="ARBA00022989"/>
    </source>
</evidence>
<comment type="similarity">
    <text evidence="1 6">Belongs to the copper transporter (Ctr) (TC 1.A.56) family. SLC31A subfamily.</text>
</comment>
<sequence length="125" mass="13964">MKTNITFFWGNTTEEQSVGSYMLDLSYVFSLCMVIEWLSHARLVKSSSNDNVKAGLLQTLMYGFRVGLAYLVMLSVMSFNIGIILAAIAGYSVGFLVFDRRIFRGSKIVHDHMDGPADLPPLSCR</sequence>
<evidence type="ECO:0000256" key="5">
    <source>
        <dbReference type="ARBA" id="ARBA00023136"/>
    </source>
</evidence>
<dbReference type="PANTHER" id="PTHR12483">
    <property type="entry name" value="SOLUTE CARRIER FAMILY 31 COPPER TRANSPORTERS"/>
    <property type="match status" value="1"/>
</dbReference>
<keyword evidence="6" id="KW-0813">Transport</keyword>
<protein>
    <recommendedName>
        <fullName evidence="6">Copper transport protein</fullName>
    </recommendedName>
</protein>
<evidence type="ECO:0000256" key="1">
    <source>
        <dbReference type="ARBA" id="ARBA00006921"/>
    </source>
</evidence>
<keyword evidence="6" id="KW-0406">Ion transport</keyword>
<dbReference type="InParanoid" id="A0A2P5E5X0"/>
<dbReference type="PANTHER" id="PTHR12483:SF83">
    <property type="entry name" value="COPPER TRANSPORT PROTEIN"/>
    <property type="match status" value="1"/>
</dbReference>
<evidence type="ECO:0000256" key="6">
    <source>
        <dbReference type="RuleBase" id="RU367022"/>
    </source>
</evidence>
<dbReference type="AlphaFoldDB" id="A0A2P5E5X0"/>
<accession>A0A2P5E5X0</accession>
<dbReference type="InterPro" id="IPR007274">
    <property type="entry name" value="Cop_transporter"/>
</dbReference>
<dbReference type="OrthoDB" id="1181525at2759"/>
<dbReference type="Pfam" id="PF04145">
    <property type="entry name" value="Ctr"/>
    <property type="match status" value="1"/>
</dbReference>
<keyword evidence="5 6" id="KW-0472">Membrane</keyword>
<dbReference type="Proteomes" id="UP000237000">
    <property type="component" value="Unassembled WGS sequence"/>
</dbReference>
<keyword evidence="2 6" id="KW-0812">Transmembrane</keyword>
<evidence type="ECO:0000256" key="2">
    <source>
        <dbReference type="ARBA" id="ARBA00022692"/>
    </source>
</evidence>
<dbReference type="EMBL" id="JXTC01000228">
    <property type="protein sequence ID" value="PON80946.1"/>
    <property type="molecule type" value="Genomic_DNA"/>
</dbReference>
<keyword evidence="6" id="KW-0186">Copper</keyword>
<keyword evidence="4 6" id="KW-1133">Transmembrane helix</keyword>
<gene>
    <name evidence="7" type="ORF">TorRG33x02_232790</name>
</gene>
<evidence type="ECO:0000256" key="3">
    <source>
        <dbReference type="ARBA" id="ARBA00022796"/>
    </source>
</evidence>